<proteinExistence type="predicted"/>
<dbReference type="InterPro" id="IPR010852">
    <property type="entry name" value="ABATE"/>
</dbReference>
<reference evidence="2 3" key="1">
    <citation type="submission" date="2020-08" db="EMBL/GenBank/DDBJ databases">
        <title>Sequencing the genomes of 1000 actinobacteria strains.</title>
        <authorList>
            <person name="Klenk H.-P."/>
        </authorList>
    </citation>
    <scope>NUCLEOTIDE SEQUENCE [LARGE SCALE GENOMIC DNA]</scope>
    <source>
        <strain evidence="2 3">DSM 102122</strain>
    </source>
</reference>
<dbReference type="PANTHER" id="PTHR35525:SF3">
    <property type="entry name" value="BLL6575 PROTEIN"/>
    <property type="match status" value="1"/>
</dbReference>
<dbReference type="EMBL" id="JACHMM010000001">
    <property type="protein sequence ID" value="MBB5790155.1"/>
    <property type="molecule type" value="Genomic_DNA"/>
</dbReference>
<dbReference type="Pfam" id="PF11706">
    <property type="entry name" value="zf-CGNR"/>
    <property type="match status" value="1"/>
</dbReference>
<gene>
    <name evidence="2" type="ORF">HD601_004730</name>
</gene>
<dbReference type="RefSeq" id="WP_184826010.1">
    <property type="nucleotide sequence ID" value="NZ_JACHMM010000001.1"/>
</dbReference>
<dbReference type="Proteomes" id="UP000542813">
    <property type="component" value="Unassembled WGS sequence"/>
</dbReference>
<accession>A0A7W9GU75</accession>
<organism evidence="2 3">
    <name type="scientific">Jiangella mangrovi</name>
    <dbReference type="NCBI Taxonomy" id="1524084"/>
    <lineage>
        <taxon>Bacteria</taxon>
        <taxon>Bacillati</taxon>
        <taxon>Actinomycetota</taxon>
        <taxon>Actinomycetes</taxon>
        <taxon>Jiangellales</taxon>
        <taxon>Jiangellaceae</taxon>
        <taxon>Jiangella</taxon>
    </lineage>
</organism>
<feature type="domain" description="Zinc finger CGNR" evidence="1">
    <location>
        <begin position="144"/>
        <end position="184"/>
    </location>
</feature>
<evidence type="ECO:0000259" key="1">
    <source>
        <dbReference type="Pfam" id="PF11706"/>
    </source>
</evidence>
<keyword evidence="3" id="KW-1185">Reference proteome</keyword>
<comment type="caution">
    <text evidence="2">The sequence shown here is derived from an EMBL/GenBank/DDBJ whole genome shotgun (WGS) entry which is preliminary data.</text>
</comment>
<evidence type="ECO:0000313" key="3">
    <source>
        <dbReference type="Proteomes" id="UP000542813"/>
    </source>
</evidence>
<sequence>MRFDSHVVDLLTIAAELVNAQTCDHAGGRPAHAPTGPGLRDELGRILVRDEGRPVVEDRDVRVLARFAHDARRIFEAAADEDLGSAAVATNALLSWARPMPRLDPHDDTWDMHFHGPSDRLGDGWAAGCAAALTMALGSAGVGRLGVCSAPVCDRVYVDRSKNGTRSFCGLTCQNRVKNARHRQSRTT</sequence>
<dbReference type="Gene3D" id="1.10.3300.10">
    <property type="entry name" value="Jann2411-like domain"/>
    <property type="match status" value="1"/>
</dbReference>
<dbReference type="PANTHER" id="PTHR35525">
    <property type="entry name" value="BLL6575 PROTEIN"/>
    <property type="match status" value="1"/>
</dbReference>
<evidence type="ECO:0000313" key="2">
    <source>
        <dbReference type="EMBL" id="MBB5790155.1"/>
    </source>
</evidence>
<name>A0A7W9GU75_9ACTN</name>
<dbReference type="InterPro" id="IPR023286">
    <property type="entry name" value="ABATE_dom_sf"/>
</dbReference>
<dbReference type="InterPro" id="IPR021005">
    <property type="entry name" value="Znf_CGNR"/>
</dbReference>
<dbReference type="SUPFAM" id="SSF160904">
    <property type="entry name" value="Jann2411-like"/>
    <property type="match status" value="1"/>
</dbReference>
<dbReference type="AlphaFoldDB" id="A0A7W9GU75"/>
<protein>
    <recommendedName>
        <fullName evidence="1">Zinc finger CGNR domain-containing protein</fullName>
    </recommendedName>
</protein>